<dbReference type="GO" id="GO:1990259">
    <property type="term" value="F:histone H2AQ104 methyltransferase activity"/>
    <property type="evidence" value="ECO:0007669"/>
    <property type="project" value="TreeGrafter"/>
</dbReference>
<gene>
    <name evidence="14" type="ORF">SCP_0401980</name>
</gene>
<evidence type="ECO:0000256" key="4">
    <source>
        <dbReference type="ARBA" id="ARBA00022552"/>
    </source>
</evidence>
<dbReference type="GO" id="GO:0000452">
    <property type="term" value="P:snoRNA guided rRNA 2'-O-methylation"/>
    <property type="evidence" value="ECO:0007669"/>
    <property type="project" value="UniProtKB-ARBA"/>
</dbReference>
<evidence type="ECO:0000313" key="15">
    <source>
        <dbReference type="Proteomes" id="UP000287166"/>
    </source>
</evidence>
<comment type="subcellular location">
    <subcellularLocation>
        <location evidence="1">Nucleus</location>
        <location evidence="1">Nucleolus</location>
    </subcellularLocation>
</comment>
<dbReference type="PANTHER" id="PTHR10335">
    <property type="entry name" value="RRNA 2-O-METHYLTRANSFERASE FIBRILLARIN"/>
    <property type="match status" value="1"/>
</dbReference>
<evidence type="ECO:0000256" key="13">
    <source>
        <dbReference type="SAM" id="MobiDB-lite"/>
    </source>
</evidence>
<dbReference type="AlphaFoldDB" id="A0A401GI99"/>
<dbReference type="Gene3D" id="3.40.50.150">
    <property type="entry name" value="Vaccinia Virus protein VP39"/>
    <property type="match status" value="1"/>
</dbReference>
<dbReference type="PRINTS" id="PR00052">
    <property type="entry name" value="FIBRILLARIN"/>
</dbReference>
<dbReference type="GO" id="GO:0003723">
    <property type="term" value="F:RNA binding"/>
    <property type="evidence" value="ECO:0007669"/>
    <property type="project" value="UniProtKB-KW"/>
</dbReference>
<dbReference type="FunCoup" id="A0A401GI99">
    <property type="interactions" value="434"/>
</dbReference>
<dbReference type="CDD" id="cd02440">
    <property type="entry name" value="AdoMet_MTases"/>
    <property type="match status" value="1"/>
</dbReference>
<evidence type="ECO:0000313" key="14">
    <source>
        <dbReference type="EMBL" id="GBE81825.1"/>
    </source>
</evidence>
<dbReference type="PANTHER" id="PTHR10335:SF17">
    <property type="entry name" value="FIBRILLARIN"/>
    <property type="match status" value="1"/>
</dbReference>
<feature type="compositionally biased region" description="Gly residues" evidence="13">
    <location>
        <begin position="62"/>
        <end position="76"/>
    </location>
</feature>
<evidence type="ECO:0000256" key="12">
    <source>
        <dbReference type="ARBA" id="ARBA00047568"/>
    </source>
</evidence>
<dbReference type="InterPro" id="IPR029063">
    <property type="entry name" value="SAM-dependent_MTases_sf"/>
</dbReference>
<evidence type="ECO:0000256" key="1">
    <source>
        <dbReference type="ARBA" id="ARBA00004604"/>
    </source>
</evidence>
<keyword evidence="4" id="KW-0698">rRNA processing</keyword>
<dbReference type="FunFam" id="3.40.50.150:FF:000001">
    <property type="entry name" value="Fibrillarin like 1"/>
    <property type="match status" value="1"/>
</dbReference>
<proteinExistence type="inferred from homology"/>
<dbReference type="Gene3D" id="3.30.200.20">
    <property type="entry name" value="Phosphorylase Kinase, domain 1"/>
    <property type="match status" value="1"/>
</dbReference>
<name>A0A401GI99_9APHY</name>
<keyword evidence="5 14" id="KW-0489">Methyltransferase</keyword>
<keyword evidence="15" id="KW-1185">Reference proteome</keyword>
<protein>
    <recommendedName>
        <fullName evidence="3">rRNA 2'-O-methyltransferase fibrillarin</fullName>
    </recommendedName>
    <alternativeName>
        <fullName evidence="11">Histone-glutamine methyltransferase</fullName>
    </alternativeName>
</protein>
<dbReference type="GeneID" id="38778742"/>
<dbReference type="NCBIfam" id="NF003276">
    <property type="entry name" value="PRK04266.1-2"/>
    <property type="match status" value="1"/>
</dbReference>
<feature type="region of interest" description="Disordered" evidence="13">
    <location>
        <begin position="1"/>
        <end position="78"/>
    </location>
</feature>
<dbReference type="GO" id="GO:0031428">
    <property type="term" value="C:box C/D methylation guide snoRNP complex"/>
    <property type="evidence" value="ECO:0007669"/>
    <property type="project" value="TreeGrafter"/>
</dbReference>
<evidence type="ECO:0000256" key="6">
    <source>
        <dbReference type="ARBA" id="ARBA00022679"/>
    </source>
</evidence>
<dbReference type="Proteomes" id="UP000287166">
    <property type="component" value="Unassembled WGS sequence"/>
</dbReference>
<dbReference type="Pfam" id="PF01269">
    <property type="entry name" value="Fibrillarin"/>
    <property type="match status" value="1"/>
</dbReference>
<dbReference type="InterPro" id="IPR000692">
    <property type="entry name" value="Fibrillarin"/>
</dbReference>
<dbReference type="PROSITE" id="PS00566">
    <property type="entry name" value="FIBRILLARIN"/>
    <property type="match status" value="1"/>
</dbReference>
<evidence type="ECO:0000256" key="2">
    <source>
        <dbReference type="ARBA" id="ARBA00010632"/>
    </source>
</evidence>
<dbReference type="InterPro" id="IPR020813">
    <property type="entry name" value="Fibrillarin_CS"/>
</dbReference>
<keyword evidence="8" id="KW-0694">RNA-binding</keyword>
<keyword evidence="9" id="KW-0539">Nucleus</keyword>
<dbReference type="OrthoDB" id="1859733at2759"/>
<dbReference type="HAMAP" id="MF_00351">
    <property type="entry name" value="RNA_methyltransf_FlpA"/>
    <property type="match status" value="1"/>
</dbReference>
<evidence type="ECO:0000256" key="5">
    <source>
        <dbReference type="ARBA" id="ARBA00022603"/>
    </source>
</evidence>
<comment type="similarity">
    <text evidence="2">Belongs to the methyltransferase superfamily. Fibrillarin family.</text>
</comment>
<dbReference type="InParanoid" id="A0A401GI99"/>
<comment type="catalytic activity">
    <reaction evidence="12">
        <text>L-glutaminyl-[histone H2A] + S-adenosyl-L-methionine = N(5)-methyl-L-glutaminyl-[histone H2A] + S-adenosyl-L-homocysteine + H(+)</text>
        <dbReference type="Rhea" id="RHEA:50904"/>
        <dbReference type="Rhea" id="RHEA-COMP:12837"/>
        <dbReference type="Rhea" id="RHEA-COMP:12839"/>
        <dbReference type="ChEBI" id="CHEBI:15378"/>
        <dbReference type="ChEBI" id="CHEBI:30011"/>
        <dbReference type="ChEBI" id="CHEBI:57856"/>
        <dbReference type="ChEBI" id="CHEBI:59789"/>
        <dbReference type="ChEBI" id="CHEBI:61891"/>
    </reaction>
</comment>
<keyword evidence="10" id="KW-0687">Ribonucleoprotein</keyword>
<dbReference type="PIRSF" id="PIRSF006540">
    <property type="entry name" value="Nop17p"/>
    <property type="match status" value="1"/>
</dbReference>
<dbReference type="GO" id="GO:0000494">
    <property type="term" value="P:box C/D sno(s)RNA 3'-end processing"/>
    <property type="evidence" value="ECO:0007669"/>
    <property type="project" value="TreeGrafter"/>
</dbReference>
<evidence type="ECO:0000256" key="9">
    <source>
        <dbReference type="ARBA" id="ARBA00023242"/>
    </source>
</evidence>
<dbReference type="SUPFAM" id="SSF53335">
    <property type="entry name" value="S-adenosyl-L-methionine-dependent methyltransferases"/>
    <property type="match status" value="1"/>
</dbReference>
<sequence>MAFGASGGRGGFGGGRGGRGGGGRGAPRGGGFGGRGGGRGGFGGGVRGGGIAKRGGDRGRGGGRGGRGGGRGGARGGANIILEPHRHAGVFIAKGKDSMLVTKNLVPGEAVYGEKRISIDGGVDGTKVEYRVWNPFRSKLAAGVLNGMDEIYIAPGSKVLYLGAASGTSVSHVADIVGPEGVVYAVEFSLRSGRDLINMAKKRTNVIPIIEDARTPQKYRMLLSTVDVIFADVAQPDQARIVALNADYFLKNGGYVVISVKASCIDSTAPPSVVFTREVQFLRENKFKPLAQVTLEPYERDHAMVTAQYRRFQ</sequence>
<feature type="compositionally biased region" description="Gly residues" evidence="13">
    <location>
        <begin position="1"/>
        <end position="53"/>
    </location>
</feature>
<keyword evidence="6 14" id="KW-0808">Transferase</keyword>
<evidence type="ECO:0000256" key="11">
    <source>
        <dbReference type="ARBA" id="ARBA00032245"/>
    </source>
</evidence>
<dbReference type="SMART" id="SM01206">
    <property type="entry name" value="Fibrillarin"/>
    <property type="match status" value="1"/>
</dbReference>
<evidence type="ECO:0000256" key="7">
    <source>
        <dbReference type="ARBA" id="ARBA00022691"/>
    </source>
</evidence>
<accession>A0A401GI99</accession>
<dbReference type="GO" id="GO:0032040">
    <property type="term" value="C:small-subunit processome"/>
    <property type="evidence" value="ECO:0007669"/>
    <property type="project" value="TreeGrafter"/>
</dbReference>
<evidence type="ECO:0000256" key="10">
    <source>
        <dbReference type="ARBA" id="ARBA00023274"/>
    </source>
</evidence>
<reference evidence="14 15" key="1">
    <citation type="journal article" date="2018" name="Sci. Rep.">
        <title>Genome sequence of the cauliflower mushroom Sparassis crispa (Hanabiratake) and its association with beneficial usage.</title>
        <authorList>
            <person name="Kiyama R."/>
            <person name="Furutani Y."/>
            <person name="Kawaguchi K."/>
            <person name="Nakanishi T."/>
        </authorList>
    </citation>
    <scope>NUCLEOTIDE SEQUENCE [LARGE SCALE GENOMIC DNA]</scope>
</reference>
<keyword evidence="7" id="KW-0949">S-adenosyl-L-methionine</keyword>
<dbReference type="GO" id="GO:0008649">
    <property type="term" value="F:rRNA methyltransferase activity"/>
    <property type="evidence" value="ECO:0007669"/>
    <property type="project" value="TreeGrafter"/>
</dbReference>
<dbReference type="FunFam" id="3.30.200.20:FF:000056">
    <property type="entry name" value="Fibrillarin like 1"/>
    <property type="match status" value="1"/>
</dbReference>
<dbReference type="EMBL" id="BFAD01000004">
    <property type="protein sequence ID" value="GBE81825.1"/>
    <property type="molecule type" value="Genomic_DNA"/>
</dbReference>
<evidence type="ECO:0000256" key="8">
    <source>
        <dbReference type="ARBA" id="ARBA00022884"/>
    </source>
</evidence>
<dbReference type="RefSeq" id="XP_027612738.1">
    <property type="nucleotide sequence ID" value="XM_027756937.1"/>
</dbReference>
<organism evidence="14 15">
    <name type="scientific">Sparassis crispa</name>
    <dbReference type="NCBI Taxonomy" id="139825"/>
    <lineage>
        <taxon>Eukaryota</taxon>
        <taxon>Fungi</taxon>
        <taxon>Dikarya</taxon>
        <taxon>Basidiomycota</taxon>
        <taxon>Agaricomycotina</taxon>
        <taxon>Agaricomycetes</taxon>
        <taxon>Polyporales</taxon>
        <taxon>Sparassidaceae</taxon>
        <taxon>Sparassis</taxon>
    </lineage>
</organism>
<dbReference type="STRING" id="139825.A0A401GI99"/>
<comment type="caution">
    <text evidence="14">The sequence shown here is derived from an EMBL/GenBank/DDBJ whole genome shotgun (WGS) entry which is preliminary data.</text>
</comment>
<evidence type="ECO:0000256" key="3">
    <source>
        <dbReference type="ARBA" id="ARBA00015190"/>
    </source>
</evidence>